<dbReference type="AlphaFoldDB" id="A0A9X2H8L5"/>
<feature type="transmembrane region" description="Helical" evidence="2">
    <location>
        <begin position="39"/>
        <end position="60"/>
    </location>
</feature>
<comment type="caution">
    <text evidence="3">The sequence shown here is derived from an EMBL/GenBank/DDBJ whole genome shotgun (WGS) entry which is preliminary data.</text>
</comment>
<proteinExistence type="predicted"/>
<feature type="compositionally biased region" description="Basic and acidic residues" evidence="1">
    <location>
        <begin position="1"/>
        <end position="22"/>
    </location>
</feature>
<keyword evidence="2" id="KW-0812">Transmembrane</keyword>
<organism evidence="3 4">
    <name type="scientific">Rothia santali</name>
    <dbReference type="NCBI Taxonomy" id="2949643"/>
    <lineage>
        <taxon>Bacteria</taxon>
        <taxon>Bacillati</taxon>
        <taxon>Actinomycetota</taxon>
        <taxon>Actinomycetes</taxon>
        <taxon>Micrococcales</taxon>
        <taxon>Micrococcaceae</taxon>
        <taxon>Rothia</taxon>
    </lineage>
</organism>
<accession>A0A9X2H8L5</accession>
<feature type="region of interest" description="Disordered" evidence="1">
    <location>
        <begin position="1"/>
        <end position="30"/>
    </location>
</feature>
<name>A0A9X2H8L5_9MICC</name>
<evidence type="ECO:0000313" key="3">
    <source>
        <dbReference type="EMBL" id="MCP3424716.1"/>
    </source>
</evidence>
<keyword evidence="2" id="KW-1133">Transmembrane helix</keyword>
<dbReference type="Proteomes" id="UP001139502">
    <property type="component" value="Unassembled WGS sequence"/>
</dbReference>
<sequence>MVADELPRHRDLEESAVDDRTRPPRNPYGAQRSVDGLQALGRFPVFFCAFVIMQFMPRWFDRWPGAAPFLAVGVPLLLLVAGGWFLCRIDRAARVRQGYAPQQRVISRPWWVVSIISVVLGAGVVVAFLLAFRRDGEWITVSGAVVFAALTLIGALRLRRRWVVP</sequence>
<evidence type="ECO:0000256" key="1">
    <source>
        <dbReference type="SAM" id="MobiDB-lite"/>
    </source>
</evidence>
<dbReference type="EMBL" id="JANAFB010000002">
    <property type="protein sequence ID" value="MCP3424716.1"/>
    <property type="molecule type" value="Genomic_DNA"/>
</dbReference>
<reference evidence="3" key="1">
    <citation type="submission" date="2022-06" db="EMBL/GenBank/DDBJ databases">
        <title>Rothia sp. isolated from sandalwood seedling.</title>
        <authorList>
            <person name="Tuikhar N."/>
            <person name="Kirdat K."/>
            <person name="Thorat V."/>
            <person name="Swetha P."/>
            <person name="Padma S."/>
            <person name="Sundararaj R."/>
            <person name="Yadav A."/>
        </authorList>
    </citation>
    <scope>NUCLEOTIDE SEQUENCE</scope>
    <source>
        <strain evidence="3">AR01</strain>
    </source>
</reference>
<feature type="transmembrane region" description="Helical" evidence="2">
    <location>
        <begin position="138"/>
        <end position="158"/>
    </location>
</feature>
<evidence type="ECO:0000256" key="2">
    <source>
        <dbReference type="SAM" id="Phobius"/>
    </source>
</evidence>
<keyword evidence="2" id="KW-0472">Membrane</keyword>
<keyword evidence="4" id="KW-1185">Reference proteome</keyword>
<evidence type="ECO:0000313" key="4">
    <source>
        <dbReference type="Proteomes" id="UP001139502"/>
    </source>
</evidence>
<protein>
    <submittedName>
        <fullName evidence="3">Uncharacterized protein</fullName>
    </submittedName>
</protein>
<feature type="transmembrane region" description="Helical" evidence="2">
    <location>
        <begin position="110"/>
        <end position="132"/>
    </location>
</feature>
<gene>
    <name evidence="3" type="ORF">NBM05_01360</name>
</gene>
<feature type="transmembrane region" description="Helical" evidence="2">
    <location>
        <begin position="66"/>
        <end position="89"/>
    </location>
</feature>